<evidence type="ECO:0000313" key="2">
    <source>
        <dbReference type="EMBL" id="KAK2153346.1"/>
    </source>
</evidence>
<sequence>MNGVYQQLEASRKPENYHLSAHVQKIMFSYRPDGYVTTSKYDFVTVHEAFESPTIVLLDNCTLYTITRTEAVFVQNEPSWRGDAFQEDFFILGQYHNADKLIIVPLVHFNKLVEDLEIDEARIIFLHNQARSGSTLLTAIFKNTDRCICISEPRCLTVLCKLIFSDNAWHGATARRLVRNTIRILCKPLKSFGENVLAYVIKPVTFDAVSMEIIQEAFPEAVQLFIYRDPIDVSVSIRRIGEVLETFKLFYYLPNIGNISELFVWGTGFHYREYKHWKCAINQELEFGYRVSCISMYHYLRALMHGVKIYGLRYADLVTYEDKVIRDVFTKCRLPGSLADKAKEAMKKDSQGNSPISREKLEEAIPNPPKPTPEFLQVARAMSEEFDVPVPDVWNDKTFRLPNSLQP</sequence>
<protein>
    <recommendedName>
        <fullName evidence="4">Sulfotransferase</fullName>
    </recommendedName>
</protein>
<dbReference type="PANTHER" id="PTHR33844">
    <property type="entry name" value="SULFOTRANSFER_1 DOMAIN-CONTAINING PROTEIN"/>
    <property type="match status" value="1"/>
</dbReference>
<evidence type="ECO:0000256" key="1">
    <source>
        <dbReference type="SAM" id="MobiDB-lite"/>
    </source>
</evidence>
<comment type="caution">
    <text evidence="2">The sequence shown here is derived from an EMBL/GenBank/DDBJ whole genome shotgun (WGS) entry which is preliminary data.</text>
</comment>
<dbReference type="InterPro" id="IPR027417">
    <property type="entry name" value="P-loop_NTPase"/>
</dbReference>
<proteinExistence type="predicted"/>
<organism evidence="2 3">
    <name type="scientific">Paralvinella palmiformis</name>
    <dbReference type="NCBI Taxonomy" id="53620"/>
    <lineage>
        <taxon>Eukaryota</taxon>
        <taxon>Metazoa</taxon>
        <taxon>Spiralia</taxon>
        <taxon>Lophotrochozoa</taxon>
        <taxon>Annelida</taxon>
        <taxon>Polychaeta</taxon>
        <taxon>Sedentaria</taxon>
        <taxon>Canalipalpata</taxon>
        <taxon>Terebellida</taxon>
        <taxon>Terebelliformia</taxon>
        <taxon>Alvinellidae</taxon>
        <taxon>Paralvinella</taxon>
    </lineage>
</organism>
<feature type="region of interest" description="Disordered" evidence="1">
    <location>
        <begin position="343"/>
        <end position="374"/>
    </location>
</feature>
<accession>A0AAD9JHZ0</accession>
<dbReference type="AlphaFoldDB" id="A0AAD9JHZ0"/>
<dbReference type="EMBL" id="JAODUP010000300">
    <property type="protein sequence ID" value="KAK2153346.1"/>
    <property type="molecule type" value="Genomic_DNA"/>
</dbReference>
<dbReference type="SUPFAM" id="SSF52540">
    <property type="entry name" value="P-loop containing nucleoside triphosphate hydrolases"/>
    <property type="match status" value="1"/>
</dbReference>
<evidence type="ECO:0008006" key="4">
    <source>
        <dbReference type="Google" id="ProtNLM"/>
    </source>
</evidence>
<name>A0AAD9JHZ0_9ANNE</name>
<dbReference type="PANTHER" id="PTHR33844:SF1">
    <property type="entry name" value="SULFOTRANSFERASE DOMAIN-CONTAINING PROTEIN"/>
    <property type="match status" value="1"/>
</dbReference>
<gene>
    <name evidence="2" type="ORF">LSH36_300g04075</name>
</gene>
<dbReference type="Proteomes" id="UP001208570">
    <property type="component" value="Unassembled WGS sequence"/>
</dbReference>
<keyword evidence="3" id="KW-1185">Reference proteome</keyword>
<reference evidence="2" key="1">
    <citation type="journal article" date="2023" name="Mol. Biol. Evol.">
        <title>Third-Generation Sequencing Reveals the Adaptive Role of the Epigenome in Three Deep-Sea Polychaetes.</title>
        <authorList>
            <person name="Perez M."/>
            <person name="Aroh O."/>
            <person name="Sun Y."/>
            <person name="Lan Y."/>
            <person name="Juniper S.K."/>
            <person name="Young C.R."/>
            <person name="Angers B."/>
            <person name="Qian P.Y."/>
        </authorList>
    </citation>
    <scope>NUCLEOTIDE SEQUENCE</scope>
    <source>
        <strain evidence="2">P08H-3</strain>
    </source>
</reference>
<dbReference type="Gene3D" id="3.40.50.300">
    <property type="entry name" value="P-loop containing nucleotide triphosphate hydrolases"/>
    <property type="match status" value="1"/>
</dbReference>
<evidence type="ECO:0000313" key="3">
    <source>
        <dbReference type="Proteomes" id="UP001208570"/>
    </source>
</evidence>